<keyword evidence="3" id="KW-1185">Reference proteome</keyword>
<dbReference type="RefSeq" id="WP_336349924.1">
    <property type="nucleotide sequence ID" value="NZ_JAZAQL010000002.1"/>
</dbReference>
<accession>A0ABD5VHI7</accession>
<evidence type="ECO:0000313" key="2">
    <source>
        <dbReference type="EMBL" id="MFC6952944.1"/>
    </source>
</evidence>
<feature type="compositionally biased region" description="Low complexity" evidence="1">
    <location>
        <begin position="52"/>
        <end position="73"/>
    </location>
</feature>
<gene>
    <name evidence="2" type="ORF">ACFQGB_08715</name>
</gene>
<dbReference type="EMBL" id="JBHSXN010000002">
    <property type="protein sequence ID" value="MFC6952944.1"/>
    <property type="molecule type" value="Genomic_DNA"/>
</dbReference>
<organism evidence="2 3">
    <name type="scientific">Halorubellus litoreus</name>
    <dbReference type="NCBI Taxonomy" id="755308"/>
    <lineage>
        <taxon>Archaea</taxon>
        <taxon>Methanobacteriati</taxon>
        <taxon>Methanobacteriota</taxon>
        <taxon>Stenosarchaea group</taxon>
        <taxon>Halobacteria</taxon>
        <taxon>Halobacteriales</taxon>
        <taxon>Halorubellaceae</taxon>
        <taxon>Halorubellus</taxon>
    </lineage>
</organism>
<evidence type="ECO:0000313" key="3">
    <source>
        <dbReference type="Proteomes" id="UP001596395"/>
    </source>
</evidence>
<proteinExistence type="predicted"/>
<feature type="compositionally biased region" description="Acidic residues" evidence="1">
    <location>
        <begin position="74"/>
        <end position="87"/>
    </location>
</feature>
<name>A0ABD5VHI7_9EURY</name>
<protein>
    <submittedName>
        <fullName evidence="2">Uncharacterized protein</fullName>
    </submittedName>
</protein>
<dbReference type="Proteomes" id="UP001596395">
    <property type="component" value="Unassembled WGS sequence"/>
</dbReference>
<feature type="compositionally biased region" description="Low complexity" evidence="1">
    <location>
        <begin position="227"/>
        <end position="238"/>
    </location>
</feature>
<reference evidence="2 3" key="1">
    <citation type="journal article" date="2019" name="Int. J. Syst. Evol. Microbiol.">
        <title>The Global Catalogue of Microorganisms (GCM) 10K type strain sequencing project: providing services to taxonomists for standard genome sequencing and annotation.</title>
        <authorList>
            <consortium name="The Broad Institute Genomics Platform"/>
            <consortium name="The Broad Institute Genome Sequencing Center for Infectious Disease"/>
            <person name="Wu L."/>
            <person name="Ma J."/>
        </authorList>
    </citation>
    <scope>NUCLEOTIDE SEQUENCE [LARGE SCALE GENOMIC DNA]</scope>
    <source>
        <strain evidence="2 3">GX26</strain>
    </source>
</reference>
<dbReference type="AlphaFoldDB" id="A0ABD5VHI7"/>
<evidence type="ECO:0000256" key="1">
    <source>
        <dbReference type="SAM" id="MobiDB-lite"/>
    </source>
</evidence>
<feature type="region of interest" description="Disordered" evidence="1">
    <location>
        <begin position="216"/>
        <end position="243"/>
    </location>
</feature>
<comment type="caution">
    <text evidence="2">The sequence shown here is derived from an EMBL/GenBank/DDBJ whole genome shotgun (WGS) entry which is preliminary data.</text>
</comment>
<feature type="region of interest" description="Disordered" evidence="1">
    <location>
        <begin position="44"/>
        <end position="92"/>
    </location>
</feature>
<sequence length="368" mass="39810">MTDHQDEVTDLRDDATSRRRVLLGTGAIVGLAGCLGFGDDAENTTTGTGSRTDAATTTPASTTTGAETTTDAETSTESEATETEEEGPGYKQDHWHGRLFFEVDGDFVNFDQSKYYLDSIEDERPETVYFHFHGTAAHGPNEWSNEKQVVTFERALNLLPGIGYDTAGGSHVITYDGTTYDASRAGTSISIHRGTDSVDPTTYEVQHDDNFWVSVRTDGGSGGSGGTTTATSTESEGSGDARTGKLFVDVNNRRLEYEAGATDGNASGFEFRDDDQPSTWYDTGEATTLADALDALPDIEYEQASGGKHVVTYDANDSFDGTYRETASETQVLVRQRTNPVDPASYQLQDGDAVWVYVHTTNAPDNEH</sequence>